<dbReference type="InterPro" id="IPR038765">
    <property type="entry name" value="Papain-like_cys_pep_sf"/>
</dbReference>
<gene>
    <name evidence="6" type="ORF">FSP39_000108</name>
</gene>
<evidence type="ECO:0000256" key="4">
    <source>
        <dbReference type="ARBA" id="ARBA00022723"/>
    </source>
</evidence>
<dbReference type="EC" id="2.3.2.15" evidence="1"/>
<keyword evidence="4" id="KW-0479">Metal-binding</keyword>
<keyword evidence="3" id="KW-0808">Transferase</keyword>
<dbReference type="GO" id="GO:0016756">
    <property type="term" value="F:glutathione gamma-glutamylcysteinyltransferase activity"/>
    <property type="evidence" value="ECO:0007669"/>
    <property type="project" value="UniProtKB-EC"/>
</dbReference>
<dbReference type="SUPFAM" id="SSF54001">
    <property type="entry name" value="Cysteine proteinases"/>
    <property type="match status" value="1"/>
</dbReference>
<evidence type="ECO:0000256" key="2">
    <source>
        <dbReference type="ARBA" id="ARBA00022539"/>
    </source>
</evidence>
<dbReference type="EMBL" id="VSWD01000007">
    <property type="protein sequence ID" value="KAK3096437.1"/>
    <property type="molecule type" value="Genomic_DNA"/>
</dbReference>
<dbReference type="PANTHER" id="PTHR33447">
    <property type="entry name" value="GLUTATHIONE GAMMA-GLUTAMYLCYSTEINYLTRANSFERASE"/>
    <property type="match status" value="1"/>
</dbReference>
<dbReference type="PROSITE" id="PS51443">
    <property type="entry name" value="PCS"/>
    <property type="match status" value="1"/>
</dbReference>
<evidence type="ECO:0000313" key="7">
    <source>
        <dbReference type="Proteomes" id="UP001186944"/>
    </source>
</evidence>
<dbReference type="Pfam" id="PF05023">
    <property type="entry name" value="Phytochelatin"/>
    <property type="match status" value="1"/>
</dbReference>
<proteinExistence type="predicted"/>
<keyword evidence="2" id="KW-0104">Cadmium</keyword>
<evidence type="ECO:0000256" key="3">
    <source>
        <dbReference type="ARBA" id="ARBA00022679"/>
    </source>
</evidence>
<protein>
    <recommendedName>
        <fullName evidence="1">glutathione gamma-glutamylcysteinyltransferase</fullName>
        <ecNumber evidence="1">2.3.2.15</ecNumber>
    </recommendedName>
</protein>
<evidence type="ECO:0000313" key="6">
    <source>
        <dbReference type="EMBL" id="KAK3096437.1"/>
    </source>
</evidence>
<organism evidence="6 7">
    <name type="scientific">Pinctada imbricata</name>
    <name type="common">Atlantic pearl-oyster</name>
    <name type="synonym">Pinctada martensii</name>
    <dbReference type="NCBI Taxonomy" id="66713"/>
    <lineage>
        <taxon>Eukaryota</taxon>
        <taxon>Metazoa</taxon>
        <taxon>Spiralia</taxon>
        <taxon>Lophotrochozoa</taxon>
        <taxon>Mollusca</taxon>
        <taxon>Bivalvia</taxon>
        <taxon>Autobranchia</taxon>
        <taxon>Pteriomorphia</taxon>
        <taxon>Pterioida</taxon>
        <taxon>Pterioidea</taxon>
        <taxon>Pteriidae</taxon>
        <taxon>Pinctada</taxon>
    </lineage>
</organism>
<feature type="non-terminal residue" evidence="6">
    <location>
        <position position="1"/>
    </location>
</feature>
<evidence type="ECO:0000256" key="1">
    <source>
        <dbReference type="ARBA" id="ARBA00012468"/>
    </source>
</evidence>
<feature type="domain" description="Peptidase C83" evidence="5">
    <location>
        <begin position="15"/>
        <end position="235"/>
    </location>
</feature>
<name>A0AA88Y2A0_PINIB</name>
<evidence type="ECO:0000259" key="5">
    <source>
        <dbReference type="PROSITE" id="PS51443"/>
    </source>
</evidence>
<dbReference type="GO" id="GO:0046938">
    <property type="term" value="P:phytochelatin biosynthetic process"/>
    <property type="evidence" value="ECO:0007669"/>
    <property type="project" value="InterPro"/>
</dbReference>
<dbReference type="GO" id="GO:0046872">
    <property type="term" value="F:metal ion binding"/>
    <property type="evidence" value="ECO:0007669"/>
    <property type="project" value="UniProtKB-KW"/>
</dbReference>
<reference evidence="6" key="1">
    <citation type="submission" date="2019-08" db="EMBL/GenBank/DDBJ databases">
        <title>The improved chromosome-level genome for the pearl oyster Pinctada fucata martensii using PacBio sequencing and Hi-C.</title>
        <authorList>
            <person name="Zheng Z."/>
        </authorList>
    </citation>
    <scope>NUCLEOTIDE SEQUENCE</scope>
    <source>
        <strain evidence="6">ZZ-2019</strain>
        <tissue evidence="6">Adductor muscle</tissue>
    </source>
</reference>
<keyword evidence="7" id="KW-1185">Reference proteome</keyword>
<dbReference type="GO" id="GO:0010273">
    <property type="term" value="P:detoxification of copper ion"/>
    <property type="evidence" value="ECO:0007669"/>
    <property type="project" value="TreeGrafter"/>
</dbReference>
<dbReference type="GO" id="GO:0098849">
    <property type="term" value="P:cellular detoxification of cadmium ion"/>
    <property type="evidence" value="ECO:0007669"/>
    <property type="project" value="TreeGrafter"/>
</dbReference>
<dbReference type="InterPro" id="IPR040409">
    <property type="entry name" value="PCS-like"/>
</dbReference>
<dbReference type="Gene3D" id="3.90.70.30">
    <property type="entry name" value="Phytochelatin synthase, N-terminal domain"/>
    <property type="match status" value="1"/>
</dbReference>
<comment type="caution">
    <text evidence="6">The sequence shown here is derived from an EMBL/GenBank/DDBJ whole genome shotgun (WGS) entry which is preliminary data.</text>
</comment>
<accession>A0AA88Y2A0</accession>
<dbReference type="AlphaFoldDB" id="A0AA88Y2A0"/>
<sequence length="448" mass="51262">PDRRLSIMTSSDNPKPVRPIYRRPLPSSCIDFSSPEGKNIFQEALDAGNMECYFRLAAQFRTQDEPAFCGLTTLVMTLNSLEIDPGQVWKGPWRWYHETMLDCCIPIKDVEVDGISFDDFICLAKCNYLHVDATRPTDAVSLEDFRRCIKRHAKKSDVFVILSYSRKVLNQTGDGHFSPMGGYHEDKDLVLILDTARFKYPPHWVPVPLIWEAMKALDVSVGKPRGYMIMSRYEGSSMLTLFRISSSFSVTYPGAYTDDVSDFVTKWQSWLAEECSDDIDEKRLIHTAVSRLLQFSTTITSCESVLTTQVDFQCLSENHACECNGLLDALDSTDVFKEIKSKIEEERNTSVLDRIGHTAKELSISSAKRQKSCLVERISAAHFVSTLLLCWPYNINPCIKESRCAYKLDKMMANILSDCKKVLFYEIQILRRQFTILLTKRRKLDCCK</sequence>
<dbReference type="InterPro" id="IPR007719">
    <property type="entry name" value="PCS_N"/>
</dbReference>
<dbReference type="InterPro" id="IPR038156">
    <property type="entry name" value="PCS_N_sf"/>
</dbReference>
<dbReference type="Proteomes" id="UP001186944">
    <property type="component" value="Unassembled WGS sequence"/>
</dbReference>
<dbReference type="PANTHER" id="PTHR33447:SF2">
    <property type="entry name" value="GLUTATHIONE GAMMA-GLUTAMYLCYSTEINYLTRANSFERASE"/>
    <property type="match status" value="1"/>
</dbReference>
<dbReference type="FunFam" id="3.90.70.30:FF:000001">
    <property type="entry name" value="Glutathione gamma-glutamylcysteinyltransferase 1"/>
    <property type="match status" value="1"/>
</dbReference>